<keyword evidence="2" id="KW-1185">Reference proteome</keyword>
<evidence type="ECO:0000313" key="2">
    <source>
        <dbReference type="Proteomes" id="UP000010792"/>
    </source>
</evidence>
<evidence type="ECO:0000313" key="1">
    <source>
        <dbReference type="EMBL" id="CCF20796.1"/>
    </source>
</evidence>
<dbReference type="Proteomes" id="UP000010792">
    <property type="component" value="Chromosome"/>
</dbReference>
<proteinExistence type="predicted"/>
<dbReference type="KEGG" id="rht:NT26_3072"/>
<protein>
    <submittedName>
        <fullName evidence="1">Uncharacterized protein</fullName>
    </submittedName>
</protein>
<reference evidence="1 2" key="1">
    <citation type="journal article" date="2013" name="Genome Biol. Evol.">
        <title>Life in an arsenic-containing gold mine: genome and physiology of the autotrophic arsenite-oxidizing bacterium rhizobium sp. NT-26.</title>
        <authorList>
            <person name="Andres J."/>
            <person name="Arsene-Ploetze F."/>
            <person name="Barbe V."/>
            <person name="Brochier-Armanet C."/>
            <person name="Cleiss-Arnold J."/>
            <person name="Coppee J.Y."/>
            <person name="Dillies M.A."/>
            <person name="Geist"/>
            <person name="L"/>
            <person name="Joublin A."/>
            <person name="Koechler S."/>
            <person name="Lassalle F."/>
            <person name="Marchal M."/>
            <person name="Medigue C."/>
            <person name="Muller D."/>
            <person name="Nesme X."/>
            <person name="Plewniak F."/>
            <person name="Proux C."/>
            <person name="Ramirez-Bahena M.H."/>
            <person name="Schenowitz C."/>
            <person name="Sismeiro O."/>
            <person name="Vallenet D."/>
            <person name="Santini J.M."/>
            <person name="Bertin P.N."/>
        </authorList>
    </citation>
    <scope>NUCLEOTIDE SEQUENCE [LARGE SCALE GENOMIC DNA]</scope>
    <source>
        <strain evidence="1 2">NT-26</strain>
    </source>
</reference>
<dbReference type="AlphaFoldDB" id="L0NJ05"/>
<sequence length="99" mass="10860">MSSTPAVRPEALTAAVRGIVRDIASRRFCRLIGHRVGSEKTQNPILTVTYSYTIFLWTWSQSLLAAAGKKAQVPAHKSIWQRMYAQTSCHAGSDEGGIV</sequence>
<name>L0NJ05_9HYPH</name>
<accession>L0NJ05</accession>
<organism evidence="1 2">
    <name type="scientific">Pseudorhizobium banfieldiae</name>
    <dbReference type="NCBI Taxonomy" id="1125847"/>
    <lineage>
        <taxon>Bacteria</taxon>
        <taxon>Pseudomonadati</taxon>
        <taxon>Pseudomonadota</taxon>
        <taxon>Alphaproteobacteria</taxon>
        <taxon>Hyphomicrobiales</taxon>
        <taxon>Rhizobiaceae</taxon>
        <taxon>Rhizobium/Agrobacterium group</taxon>
        <taxon>Pseudorhizobium</taxon>
    </lineage>
</organism>
<dbReference type="STRING" id="1125847.NT26_3072"/>
<dbReference type="EMBL" id="FO082820">
    <property type="protein sequence ID" value="CCF20796.1"/>
    <property type="molecule type" value="Genomic_DNA"/>
</dbReference>
<gene>
    <name evidence="1" type="ORF">NT26_3072</name>
</gene>